<dbReference type="InterPro" id="IPR023298">
    <property type="entry name" value="ATPase_P-typ_TM_dom_sf"/>
</dbReference>
<keyword evidence="3" id="KW-0460">Magnesium</keyword>
<keyword evidence="2" id="KW-0479">Metal-binding</keyword>
<dbReference type="SUPFAM" id="SSF81665">
    <property type="entry name" value="Calcium ATPase, transmembrane domain M"/>
    <property type="match status" value="1"/>
</dbReference>
<evidence type="ECO:0000256" key="3">
    <source>
        <dbReference type="ARBA" id="ARBA00022842"/>
    </source>
</evidence>
<keyword evidence="4" id="KW-0812">Transmembrane</keyword>
<sequence length="232" mass="26556">MSSDFAISRFKHLSKLLLVHGHWCYTRLANMSLYFFYKNVAYVNLLFWYQFFCGFSGNTMTNYWILIFFNLLFTSAPPVIYGILDKDISAETLTRLPELYKSGQNSEAYLPSTFWLTMLDAFYQSLVCFFLPYFVYADSDIDLFSFGTPINTSALLIVLLHLVLESKTLTWIHAVILIGSGLFYFVFALIFSATCVTCNSPANPIGIMEKYMSDPVFYLVCVLTTIAALLPR</sequence>
<evidence type="ECO:0000313" key="6">
    <source>
        <dbReference type="EMBL" id="MBN3275999.1"/>
    </source>
</evidence>
<feature type="transmembrane region" description="Helical" evidence="4">
    <location>
        <begin position="63"/>
        <end position="84"/>
    </location>
</feature>
<dbReference type="Proteomes" id="UP001166093">
    <property type="component" value="Unassembled WGS sequence"/>
</dbReference>
<evidence type="ECO:0000256" key="4">
    <source>
        <dbReference type="SAM" id="Phobius"/>
    </source>
</evidence>
<feature type="domain" description="P-type ATPase C-terminal" evidence="5">
    <location>
        <begin position="1"/>
        <end position="232"/>
    </location>
</feature>
<evidence type="ECO:0000313" key="7">
    <source>
        <dbReference type="Proteomes" id="UP001166093"/>
    </source>
</evidence>
<accession>A0ABS2XPE8</accession>
<proteinExistence type="predicted"/>
<feature type="transmembrane region" description="Helical" evidence="4">
    <location>
        <begin position="114"/>
        <end position="137"/>
    </location>
</feature>
<keyword evidence="7" id="KW-1185">Reference proteome</keyword>
<evidence type="ECO:0000259" key="5">
    <source>
        <dbReference type="Pfam" id="PF16212"/>
    </source>
</evidence>
<feature type="transmembrane region" description="Helical" evidence="4">
    <location>
        <begin position="171"/>
        <end position="191"/>
    </location>
</feature>
<feature type="transmembrane region" description="Helical" evidence="4">
    <location>
        <begin position="211"/>
        <end position="230"/>
    </location>
</feature>
<feature type="transmembrane region" description="Helical" evidence="4">
    <location>
        <begin position="33"/>
        <end position="51"/>
    </location>
</feature>
<dbReference type="PANTHER" id="PTHR24092:SF84">
    <property type="entry name" value="PHOSPHOLIPID-TRANSPORTING ATPASE VD"/>
    <property type="match status" value="1"/>
</dbReference>
<feature type="non-terminal residue" evidence="6">
    <location>
        <position position="1"/>
    </location>
</feature>
<evidence type="ECO:0000256" key="1">
    <source>
        <dbReference type="ARBA" id="ARBA00004141"/>
    </source>
</evidence>
<keyword evidence="4" id="KW-1133">Transmembrane helix</keyword>
<dbReference type="PANTHER" id="PTHR24092">
    <property type="entry name" value="PROBABLE PHOSPHOLIPID-TRANSPORTING ATPASE"/>
    <property type="match status" value="1"/>
</dbReference>
<keyword evidence="4" id="KW-0472">Membrane</keyword>
<comment type="subcellular location">
    <subcellularLocation>
        <location evidence="1">Membrane</location>
        <topology evidence="1">Multi-pass membrane protein</topology>
    </subcellularLocation>
</comment>
<reference evidence="6" key="1">
    <citation type="journal article" date="2021" name="Cell">
        <title>Tracing the genetic footprints of vertebrate landing in non-teleost ray-finned fishes.</title>
        <authorList>
            <person name="Bi X."/>
            <person name="Wang K."/>
            <person name="Yang L."/>
            <person name="Pan H."/>
            <person name="Jiang H."/>
            <person name="Wei Q."/>
            <person name="Fang M."/>
            <person name="Yu H."/>
            <person name="Zhu C."/>
            <person name="Cai Y."/>
            <person name="He Y."/>
            <person name="Gan X."/>
            <person name="Zeng H."/>
            <person name="Yu D."/>
            <person name="Zhu Y."/>
            <person name="Jiang H."/>
            <person name="Qiu Q."/>
            <person name="Yang H."/>
            <person name="Zhang Y.E."/>
            <person name="Wang W."/>
            <person name="Zhu M."/>
            <person name="He S."/>
            <person name="Zhang G."/>
        </authorList>
    </citation>
    <scope>NUCLEOTIDE SEQUENCE</scope>
    <source>
        <strain evidence="6">Pddl_001</strain>
    </source>
</reference>
<organism evidence="6 7">
    <name type="scientific">Polyodon spathula</name>
    <name type="common">North American paddlefish</name>
    <name type="synonym">Squalus spathula</name>
    <dbReference type="NCBI Taxonomy" id="7913"/>
    <lineage>
        <taxon>Eukaryota</taxon>
        <taxon>Metazoa</taxon>
        <taxon>Chordata</taxon>
        <taxon>Craniata</taxon>
        <taxon>Vertebrata</taxon>
        <taxon>Euteleostomi</taxon>
        <taxon>Actinopterygii</taxon>
        <taxon>Chondrostei</taxon>
        <taxon>Acipenseriformes</taxon>
        <taxon>Polyodontidae</taxon>
        <taxon>Polyodon</taxon>
    </lineage>
</organism>
<evidence type="ECO:0000256" key="2">
    <source>
        <dbReference type="ARBA" id="ARBA00022723"/>
    </source>
</evidence>
<comment type="caution">
    <text evidence="6">The sequence shown here is derived from an EMBL/GenBank/DDBJ whole genome shotgun (WGS) entry which is preliminary data.</text>
</comment>
<protein>
    <submittedName>
        <fullName evidence="6">AT10D ATPase</fullName>
    </submittedName>
</protein>
<name>A0ABS2XPE8_POLSP</name>
<dbReference type="EMBL" id="JAAWVQ010055949">
    <property type="protein sequence ID" value="MBN3275999.1"/>
    <property type="molecule type" value="Genomic_DNA"/>
</dbReference>
<dbReference type="Pfam" id="PF16212">
    <property type="entry name" value="PhoLip_ATPase_C"/>
    <property type="match status" value="1"/>
</dbReference>
<feature type="transmembrane region" description="Helical" evidence="4">
    <location>
        <begin position="143"/>
        <end position="164"/>
    </location>
</feature>
<dbReference type="InterPro" id="IPR032630">
    <property type="entry name" value="P_typ_ATPase_c"/>
</dbReference>
<gene>
    <name evidence="6" type="primary">Atp10d_1</name>
    <name evidence="6" type="ORF">GTO93_0008651</name>
</gene>
<feature type="non-terminal residue" evidence="6">
    <location>
        <position position="232"/>
    </location>
</feature>